<accession>A0A836EV21</accession>
<evidence type="ECO:0000313" key="3">
    <source>
        <dbReference type="Proteomes" id="UP000667349"/>
    </source>
</evidence>
<feature type="compositionally biased region" description="Polar residues" evidence="1">
    <location>
        <begin position="612"/>
        <end position="621"/>
    </location>
</feature>
<dbReference type="Gene3D" id="3.30.420.10">
    <property type="entry name" value="Ribonuclease H-like superfamily/Ribonuclease H"/>
    <property type="match status" value="1"/>
</dbReference>
<protein>
    <submittedName>
        <fullName evidence="2">SETMR methyltransferase</fullName>
    </submittedName>
</protein>
<evidence type="ECO:0000313" key="2">
    <source>
        <dbReference type="EMBL" id="KAG5314839.1"/>
    </source>
</evidence>
<feature type="non-terminal residue" evidence="2">
    <location>
        <position position="621"/>
    </location>
</feature>
<reference evidence="2" key="1">
    <citation type="submission" date="2020-02" db="EMBL/GenBank/DDBJ databases">
        <title>Relaxed selection underlies rapid genomic changes in the transitions from sociality to social parasitism in ants.</title>
        <authorList>
            <person name="Bi X."/>
        </authorList>
    </citation>
    <scope>NUCLEOTIDE SEQUENCE</scope>
    <source>
        <strain evidence="2">BGI-DK2013a</strain>
        <tissue evidence="2">Whole body</tissue>
    </source>
</reference>
<feature type="non-terminal residue" evidence="2">
    <location>
        <position position="1"/>
    </location>
</feature>
<organism evidence="2 3">
    <name type="scientific">Acromyrmex insinuator</name>
    <dbReference type="NCBI Taxonomy" id="230686"/>
    <lineage>
        <taxon>Eukaryota</taxon>
        <taxon>Metazoa</taxon>
        <taxon>Ecdysozoa</taxon>
        <taxon>Arthropoda</taxon>
        <taxon>Hexapoda</taxon>
        <taxon>Insecta</taxon>
        <taxon>Pterygota</taxon>
        <taxon>Neoptera</taxon>
        <taxon>Endopterygota</taxon>
        <taxon>Hymenoptera</taxon>
        <taxon>Apocrita</taxon>
        <taxon>Aculeata</taxon>
        <taxon>Formicoidea</taxon>
        <taxon>Formicidae</taxon>
        <taxon>Myrmicinae</taxon>
        <taxon>Acromyrmex</taxon>
    </lineage>
</organism>
<proteinExistence type="predicted"/>
<dbReference type="GO" id="GO:0003676">
    <property type="term" value="F:nucleic acid binding"/>
    <property type="evidence" value="ECO:0007669"/>
    <property type="project" value="InterPro"/>
</dbReference>
<dbReference type="InterPro" id="IPR036397">
    <property type="entry name" value="RNaseH_sf"/>
</dbReference>
<dbReference type="Proteomes" id="UP000667349">
    <property type="component" value="Unassembled WGS sequence"/>
</dbReference>
<dbReference type="PANTHER" id="PTHR46060:SF1">
    <property type="entry name" value="MARINER MOS1 TRANSPOSASE-LIKE PROTEIN"/>
    <property type="match status" value="1"/>
</dbReference>
<keyword evidence="3" id="KW-1185">Reference proteome</keyword>
<dbReference type="EMBL" id="JAANHZ010000141">
    <property type="protein sequence ID" value="KAG5314839.1"/>
    <property type="molecule type" value="Genomic_DNA"/>
</dbReference>
<dbReference type="GO" id="GO:0008168">
    <property type="term" value="F:methyltransferase activity"/>
    <property type="evidence" value="ECO:0007669"/>
    <property type="project" value="UniProtKB-KW"/>
</dbReference>
<sequence length="621" mass="71391">MQHARVGDLIVKQYKFGTILDLVDIKKTSLQIKMNKKPDNVTIKKLSHSVITEHRLHHSYEFNSLRKTPKKLKVWFRYVDDTFVIWRIEENRKLPFLDVLVSKKADIRTQHRNRTSILFDKATTIANVTSYFPRKYREAPRFAFGNIRFFIVFFLVVFFFDFMPMPILVLVFIAQTTAAAALSLRAESLADRTNLKHVYNDHANTDMSYDEFCMKEEEEQEDEEKGEKANETFERFTTLHKSNNRSHDRAQPIISTLRAKIVPTIESLENVFETTEDLLATKVQNQLQTLEGREALRVGLGPLGQKYVEAVPRGVQDKESGIDHVYGVYLHKDGLMFSNKRFEVDDADNIIIDSVLITNAHKHKYHSQGRLLAIEDTSTNIIAPLISITLKKQKKKSRKRLPHAMILNDNGIDYHSTTDEVRSGRPSDAVTEENVKKIHEMVLADRKVKVRELADATKISTERTCHILGEILHMKKLSCRWVPRMLTPDQKHERESTSKECLDLLMRNRADFWRRLVTVDETWIHYYTPENRMSARQWTEGVFCRPSGKLLFRWDQEVLTRPIKVPTSKASKEAATGKKQKQQPGSHDDSESNSSKGGVAGTAATAVEPLRSTPSSSTSGH</sequence>
<dbReference type="AlphaFoldDB" id="A0A836EV21"/>
<dbReference type="GO" id="GO:0032259">
    <property type="term" value="P:methylation"/>
    <property type="evidence" value="ECO:0007669"/>
    <property type="project" value="UniProtKB-KW"/>
</dbReference>
<dbReference type="PANTHER" id="PTHR46060">
    <property type="entry name" value="MARINER MOS1 TRANSPOSASE-LIKE PROTEIN"/>
    <property type="match status" value="1"/>
</dbReference>
<name>A0A836EV21_9HYME</name>
<keyword evidence="2" id="KW-0808">Transferase</keyword>
<feature type="region of interest" description="Disordered" evidence="1">
    <location>
        <begin position="565"/>
        <end position="621"/>
    </location>
</feature>
<keyword evidence="2" id="KW-0489">Methyltransferase</keyword>
<comment type="caution">
    <text evidence="2">The sequence shown here is derived from an EMBL/GenBank/DDBJ whole genome shotgun (WGS) entry which is preliminary data.</text>
</comment>
<gene>
    <name evidence="2" type="primary">Setmar_37</name>
    <name evidence="2" type="ORF">G6Z75_0013087</name>
</gene>
<evidence type="ECO:0000256" key="1">
    <source>
        <dbReference type="SAM" id="MobiDB-lite"/>
    </source>
</evidence>
<dbReference type="InterPro" id="IPR052709">
    <property type="entry name" value="Transposase-MT_Hybrid"/>
</dbReference>